<keyword evidence="3" id="KW-1185">Reference proteome</keyword>
<evidence type="ECO:0000313" key="3">
    <source>
        <dbReference type="Proteomes" id="UP000030746"/>
    </source>
</evidence>
<dbReference type="InterPro" id="IPR011333">
    <property type="entry name" value="SKP1/BTB/POZ_sf"/>
</dbReference>
<dbReference type="OMA" id="FYEINQL"/>
<evidence type="ECO:0000259" key="1">
    <source>
        <dbReference type="SMART" id="SM00225"/>
    </source>
</evidence>
<dbReference type="PANTHER" id="PTHR11145">
    <property type="entry name" value="BTB/POZ DOMAIN-CONTAINING ADAPTER FOR CUL3-MEDIATED RHOA DEGRADATION PROTEIN FAMILY MEMBER"/>
    <property type="match status" value="1"/>
</dbReference>
<dbReference type="GeneID" id="20247310"/>
<dbReference type="SMART" id="SM00225">
    <property type="entry name" value="BTB"/>
    <property type="match status" value="1"/>
</dbReference>
<protein>
    <recommendedName>
        <fullName evidence="1">BTB domain-containing protein</fullName>
    </recommendedName>
</protein>
<dbReference type="Pfam" id="PF02214">
    <property type="entry name" value="BTB_2"/>
    <property type="match status" value="1"/>
</dbReference>
<name>V4B2C3_LOTGI</name>
<dbReference type="EMBL" id="KB200702">
    <property type="protein sequence ID" value="ESP00452.1"/>
    <property type="molecule type" value="Genomic_DNA"/>
</dbReference>
<dbReference type="STRING" id="225164.V4B2C3"/>
<organism evidence="2 3">
    <name type="scientific">Lottia gigantea</name>
    <name type="common">Giant owl limpet</name>
    <dbReference type="NCBI Taxonomy" id="225164"/>
    <lineage>
        <taxon>Eukaryota</taxon>
        <taxon>Metazoa</taxon>
        <taxon>Spiralia</taxon>
        <taxon>Lophotrochozoa</taxon>
        <taxon>Mollusca</taxon>
        <taxon>Gastropoda</taxon>
        <taxon>Patellogastropoda</taxon>
        <taxon>Lottioidea</taxon>
        <taxon>Lottiidae</taxon>
        <taxon>Lottia</taxon>
    </lineage>
</organism>
<dbReference type="SUPFAM" id="SSF54695">
    <property type="entry name" value="POZ domain"/>
    <property type="match status" value="1"/>
</dbReference>
<accession>V4B2C3</accession>
<dbReference type="InterPro" id="IPR045068">
    <property type="entry name" value="BACURD1-3"/>
</dbReference>
<gene>
    <name evidence="2" type="ORF">LOTGIDRAFT_225839</name>
</gene>
<dbReference type="HOGENOM" id="CLU_124090_2_1_1"/>
<reference evidence="2 3" key="1">
    <citation type="journal article" date="2013" name="Nature">
        <title>Insights into bilaterian evolution from three spiralian genomes.</title>
        <authorList>
            <person name="Simakov O."/>
            <person name="Marletaz F."/>
            <person name="Cho S.J."/>
            <person name="Edsinger-Gonzales E."/>
            <person name="Havlak P."/>
            <person name="Hellsten U."/>
            <person name="Kuo D.H."/>
            <person name="Larsson T."/>
            <person name="Lv J."/>
            <person name="Arendt D."/>
            <person name="Savage R."/>
            <person name="Osoegawa K."/>
            <person name="de Jong P."/>
            <person name="Grimwood J."/>
            <person name="Chapman J.A."/>
            <person name="Shapiro H."/>
            <person name="Aerts A."/>
            <person name="Otillar R.P."/>
            <person name="Terry A.Y."/>
            <person name="Boore J.L."/>
            <person name="Grigoriev I.V."/>
            <person name="Lindberg D.R."/>
            <person name="Seaver E.C."/>
            <person name="Weisblat D.A."/>
            <person name="Putnam N.H."/>
            <person name="Rokhsar D.S."/>
        </authorList>
    </citation>
    <scope>NUCLEOTIDE SEQUENCE [LARGE SCALE GENOMIC DNA]</scope>
</reference>
<dbReference type="PANTHER" id="PTHR11145:SF8">
    <property type="entry name" value="RE57120P"/>
    <property type="match status" value="1"/>
</dbReference>
<dbReference type="Proteomes" id="UP000030746">
    <property type="component" value="Unassembled WGS sequence"/>
</dbReference>
<dbReference type="RefSeq" id="XP_009048900.1">
    <property type="nucleotide sequence ID" value="XM_009050652.1"/>
</dbReference>
<proteinExistence type="predicted"/>
<feature type="domain" description="BTB" evidence="1">
    <location>
        <begin position="10"/>
        <end position="114"/>
    </location>
</feature>
<dbReference type="Gene3D" id="3.30.710.10">
    <property type="entry name" value="Potassium Channel Kv1.1, Chain A"/>
    <property type="match status" value="1"/>
</dbReference>
<dbReference type="AlphaFoldDB" id="V4B2C3"/>
<sequence length="122" mass="14032">MSELHKIRDGRIKLDIGGHQFTTSLTSLTRDPASMLSAMFSGRHDLKTEADGSYFIDRDGTHFRYILNYLRDGMIKEGTLPLNDNLWRELLTEAEYYQLNDLTEYLSSLLYSKSTPEGDTFV</sequence>
<dbReference type="CTD" id="20247310"/>
<dbReference type="InterPro" id="IPR000210">
    <property type="entry name" value="BTB/POZ_dom"/>
</dbReference>
<dbReference type="KEGG" id="lgi:LOTGIDRAFT_225839"/>
<evidence type="ECO:0000313" key="2">
    <source>
        <dbReference type="EMBL" id="ESP00452.1"/>
    </source>
</evidence>
<dbReference type="GO" id="GO:0051260">
    <property type="term" value="P:protein homooligomerization"/>
    <property type="evidence" value="ECO:0007669"/>
    <property type="project" value="InterPro"/>
</dbReference>
<dbReference type="OrthoDB" id="2414723at2759"/>
<dbReference type="InterPro" id="IPR003131">
    <property type="entry name" value="T1-type_BTB"/>
</dbReference>